<name>A0AAV5G1B7_ELECO</name>
<comment type="caution">
    <text evidence="1">The sequence shown here is derived from an EMBL/GenBank/DDBJ whole genome shotgun (WGS) entry which is preliminary data.</text>
</comment>
<dbReference type="AlphaFoldDB" id="A0AAV5G1B7"/>
<sequence length="71" mass="8093">MPRPLESGSSTVTSSFVTSWSSFEHTTTIRQHTTIGEDLILTNSHEQQQAWGRAYVILHYKTFHIGCLFSH</sequence>
<dbReference type="EMBL" id="BQKI01000199">
    <property type="protein sequence ID" value="GJN40991.1"/>
    <property type="molecule type" value="Genomic_DNA"/>
</dbReference>
<proteinExistence type="predicted"/>
<evidence type="ECO:0000313" key="3">
    <source>
        <dbReference type="Proteomes" id="UP001054889"/>
    </source>
</evidence>
<evidence type="ECO:0000313" key="1">
    <source>
        <dbReference type="EMBL" id="GJN40893.1"/>
    </source>
</evidence>
<dbReference type="Proteomes" id="UP001054889">
    <property type="component" value="Unassembled WGS sequence"/>
</dbReference>
<gene>
    <name evidence="1" type="primary">gn00204</name>
    <name evidence="2" type="synonym">gn00309</name>
    <name evidence="1" type="ORF">PR202_gn00204</name>
    <name evidence="2" type="ORF">PR202_gn00309</name>
</gene>
<accession>A0AAV5G1B7</accession>
<reference evidence="1" key="2">
    <citation type="submission" date="2021-12" db="EMBL/GenBank/DDBJ databases">
        <title>Resequencing data analysis of finger millet.</title>
        <authorList>
            <person name="Hatakeyama M."/>
            <person name="Aluri S."/>
            <person name="Balachadran M.T."/>
            <person name="Sivarajan S.R."/>
            <person name="Poveda L."/>
            <person name="Shimizu-Inatsugi R."/>
            <person name="Schlapbach R."/>
            <person name="Sreeman S.M."/>
            <person name="Shimizu K.K."/>
        </authorList>
    </citation>
    <scope>NUCLEOTIDE SEQUENCE</scope>
</reference>
<reference evidence="1" key="1">
    <citation type="journal article" date="2018" name="DNA Res.">
        <title>Multiple hybrid de novo genome assembly of finger millet, an orphan allotetraploid crop.</title>
        <authorList>
            <person name="Hatakeyama M."/>
            <person name="Aluri S."/>
            <person name="Balachadran M.T."/>
            <person name="Sivarajan S.R."/>
            <person name="Patrignani A."/>
            <person name="Gruter S."/>
            <person name="Poveda L."/>
            <person name="Shimizu-Inatsugi R."/>
            <person name="Baeten J."/>
            <person name="Francoijs K.J."/>
            <person name="Nataraja K.N."/>
            <person name="Reddy Y.A.N."/>
            <person name="Phadnis S."/>
            <person name="Ravikumar R.L."/>
            <person name="Schlapbach R."/>
            <person name="Sreeman S.M."/>
            <person name="Shimizu K.K."/>
        </authorList>
    </citation>
    <scope>NUCLEOTIDE SEQUENCE</scope>
</reference>
<organism evidence="1 3">
    <name type="scientific">Eleusine coracana subsp. coracana</name>
    <dbReference type="NCBI Taxonomy" id="191504"/>
    <lineage>
        <taxon>Eukaryota</taxon>
        <taxon>Viridiplantae</taxon>
        <taxon>Streptophyta</taxon>
        <taxon>Embryophyta</taxon>
        <taxon>Tracheophyta</taxon>
        <taxon>Spermatophyta</taxon>
        <taxon>Magnoliopsida</taxon>
        <taxon>Liliopsida</taxon>
        <taxon>Poales</taxon>
        <taxon>Poaceae</taxon>
        <taxon>PACMAD clade</taxon>
        <taxon>Chloridoideae</taxon>
        <taxon>Cynodonteae</taxon>
        <taxon>Eleusininae</taxon>
        <taxon>Eleusine</taxon>
    </lineage>
</organism>
<keyword evidence="3" id="KW-1185">Reference proteome</keyword>
<protein>
    <submittedName>
        <fullName evidence="1">Uncharacterized protein</fullName>
    </submittedName>
</protein>
<dbReference type="EMBL" id="BQKI01000199">
    <property type="protein sequence ID" value="GJN40893.1"/>
    <property type="molecule type" value="Genomic_DNA"/>
</dbReference>
<evidence type="ECO:0000313" key="2">
    <source>
        <dbReference type="EMBL" id="GJN40991.1"/>
    </source>
</evidence>